<evidence type="ECO:0000313" key="2">
    <source>
        <dbReference type="Proteomes" id="UP000663499"/>
    </source>
</evidence>
<accession>A0A975AHY2</accession>
<dbReference type="Proteomes" id="UP000663499">
    <property type="component" value="Chromosome"/>
</dbReference>
<keyword evidence="2" id="KW-1185">Reference proteome</keyword>
<proteinExistence type="predicted"/>
<sequence length="202" mass="24227">MNNVLDYIVALTNLYGFVHKEMVVDIYNMHHEKKISAALVEDCYMNLPVELEKNYIEAYRDCFVHETIMEFHEFDYYSREKANKPYYIPEKKELLRYRDRCYFEDTVYYRQLVTYIATVFYDGNVKKAVMLAEDIQGYCEMNFDEKSYMQLFSHRGLRIQGPACKDCLRTLIRQLCVNTRTWNNNGFTQVELEQIIAEDKVL</sequence>
<organism evidence="1 2">
    <name type="scientific">Alkalibacter rhizosphaerae</name>
    <dbReference type="NCBI Taxonomy" id="2815577"/>
    <lineage>
        <taxon>Bacteria</taxon>
        <taxon>Bacillati</taxon>
        <taxon>Bacillota</taxon>
        <taxon>Clostridia</taxon>
        <taxon>Eubacteriales</taxon>
        <taxon>Eubacteriaceae</taxon>
        <taxon>Alkalibacter</taxon>
    </lineage>
</organism>
<dbReference type="EMBL" id="CP071444">
    <property type="protein sequence ID" value="QSX08109.1"/>
    <property type="molecule type" value="Genomic_DNA"/>
</dbReference>
<dbReference type="KEGG" id="alka:J0B03_09935"/>
<dbReference type="RefSeq" id="WP_207299451.1">
    <property type="nucleotide sequence ID" value="NZ_CP071444.1"/>
</dbReference>
<gene>
    <name evidence="1" type="ORF">J0B03_09935</name>
</gene>
<name>A0A975AHY2_9FIRM</name>
<dbReference type="AlphaFoldDB" id="A0A975AHY2"/>
<protein>
    <submittedName>
        <fullName evidence="1">Uncharacterized protein</fullName>
    </submittedName>
</protein>
<evidence type="ECO:0000313" key="1">
    <source>
        <dbReference type="EMBL" id="QSX08109.1"/>
    </source>
</evidence>
<reference evidence="1" key="1">
    <citation type="submission" date="2021-03" db="EMBL/GenBank/DDBJ databases">
        <title>Alkalibacter marinus sp. nov., isolated from tidal flat sediment.</title>
        <authorList>
            <person name="Namirimu T."/>
            <person name="Yang J.-A."/>
            <person name="Yang S.-H."/>
            <person name="Kim Y.-J."/>
            <person name="Kwon K.K."/>
        </authorList>
    </citation>
    <scope>NUCLEOTIDE SEQUENCE</scope>
    <source>
        <strain evidence="1">ES005</strain>
    </source>
</reference>